<proteinExistence type="predicted"/>
<protein>
    <recommendedName>
        <fullName evidence="3">DUF4926 domain-containing protein</fullName>
    </recommendedName>
</protein>
<sequence>MKAQLYDKIKTLTSIHSDFNSTVFPENTEGVIVECYENPEGYAVDIALPNIDLVGGFQYTNVIVMPEQFQVVSEGVCLSHYGF</sequence>
<name>A0ABT7B296_9CYAN</name>
<evidence type="ECO:0000313" key="1">
    <source>
        <dbReference type="EMBL" id="MDJ1173282.1"/>
    </source>
</evidence>
<dbReference type="RefSeq" id="WP_283765654.1">
    <property type="nucleotide sequence ID" value="NZ_JAQOSO010000017.1"/>
</dbReference>
<accession>A0ABT7B296</accession>
<dbReference type="Proteomes" id="UP001235849">
    <property type="component" value="Unassembled WGS sequence"/>
</dbReference>
<organism evidence="1 2">
    <name type="scientific">Roseofilum capinflatum BLCC-M114</name>
    <dbReference type="NCBI Taxonomy" id="3022440"/>
    <lineage>
        <taxon>Bacteria</taxon>
        <taxon>Bacillati</taxon>
        <taxon>Cyanobacteriota</taxon>
        <taxon>Cyanophyceae</taxon>
        <taxon>Desertifilales</taxon>
        <taxon>Desertifilaceae</taxon>
        <taxon>Roseofilum</taxon>
        <taxon>Roseofilum capinflatum</taxon>
    </lineage>
</organism>
<comment type="caution">
    <text evidence="1">The sequence shown here is derived from an EMBL/GenBank/DDBJ whole genome shotgun (WGS) entry which is preliminary data.</text>
</comment>
<reference evidence="1 2" key="1">
    <citation type="submission" date="2023-01" db="EMBL/GenBank/DDBJ databases">
        <title>Novel diversity within Roseofilum (Cyanobacteria; Desertifilaceae) from marine benthic mats with descriptions of four novel species.</title>
        <authorList>
            <person name="Wang Y."/>
            <person name="Berthold D.E."/>
            <person name="Hu J."/>
            <person name="Lefler F.W."/>
            <person name="Laughinghouse H.D. IV."/>
        </authorList>
    </citation>
    <scope>NUCLEOTIDE SEQUENCE [LARGE SCALE GENOMIC DNA]</scope>
    <source>
        <strain evidence="1 2">BLCC-M114</strain>
    </source>
</reference>
<evidence type="ECO:0008006" key="3">
    <source>
        <dbReference type="Google" id="ProtNLM"/>
    </source>
</evidence>
<dbReference type="EMBL" id="JAQOSO010000017">
    <property type="protein sequence ID" value="MDJ1173282.1"/>
    <property type="molecule type" value="Genomic_DNA"/>
</dbReference>
<gene>
    <name evidence="1" type="ORF">PMG25_04175</name>
</gene>
<keyword evidence="2" id="KW-1185">Reference proteome</keyword>
<evidence type="ECO:0000313" key="2">
    <source>
        <dbReference type="Proteomes" id="UP001235849"/>
    </source>
</evidence>